<evidence type="ECO:0000313" key="2">
    <source>
        <dbReference type="EMBL" id="KAF2728703.1"/>
    </source>
</evidence>
<dbReference type="CDD" id="cd00920">
    <property type="entry name" value="Cupredoxin"/>
    <property type="match status" value="1"/>
</dbReference>
<dbReference type="EMBL" id="ML996269">
    <property type="protein sequence ID" value="KAF2728703.1"/>
    <property type="molecule type" value="Genomic_DNA"/>
</dbReference>
<dbReference type="Proteomes" id="UP000799444">
    <property type="component" value="Unassembled WGS sequence"/>
</dbReference>
<sequence>MHFSTAVSVLALAGSSLAANHTIRVGGQSASDLVFIPNNVTAAEGDIVIFKFWPKNHSIAQAAFAKPCEPLANGFWSGYVPTTDTTKAADMSYSFEVKNASQPIWFYCTQAQHCQDGMVGGINVATNGTGNTITKFIDAAKDASANVEPTATVGSGLSMTMANGTEMPSGSATGNAASPLEMSNLAMSGAFGMLAYLFM</sequence>
<feature type="chain" id="PRO_5040436938" description="Cupredoxin" evidence="1">
    <location>
        <begin position="19"/>
        <end position="199"/>
    </location>
</feature>
<dbReference type="PANTHER" id="PTHR34883:SF17">
    <property type="entry name" value="CUPREDOXIN"/>
    <property type="match status" value="1"/>
</dbReference>
<dbReference type="AlphaFoldDB" id="A0A9P4QJZ2"/>
<dbReference type="SUPFAM" id="SSF49503">
    <property type="entry name" value="Cupredoxins"/>
    <property type="match status" value="1"/>
</dbReference>
<accession>A0A9P4QJZ2</accession>
<dbReference type="InterPro" id="IPR008972">
    <property type="entry name" value="Cupredoxin"/>
</dbReference>
<proteinExistence type="predicted"/>
<evidence type="ECO:0000256" key="1">
    <source>
        <dbReference type="SAM" id="SignalP"/>
    </source>
</evidence>
<dbReference type="Gene3D" id="2.60.40.420">
    <property type="entry name" value="Cupredoxins - blue copper proteins"/>
    <property type="match status" value="1"/>
</dbReference>
<feature type="signal peptide" evidence="1">
    <location>
        <begin position="1"/>
        <end position="18"/>
    </location>
</feature>
<name>A0A9P4QJZ2_9PLEO</name>
<dbReference type="PANTHER" id="PTHR34883">
    <property type="entry name" value="SERINE-RICH PROTEIN, PUTATIVE-RELATED-RELATED"/>
    <property type="match status" value="1"/>
</dbReference>
<comment type="caution">
    <text evidence="2">The sequence shown here is derived from an EMBL/GenBank/DDBJ whole genome shotgun (WGS) entry which is preliminary data.</text>
</comment>
<keyword evidence="3" id="KW-1185">Reference proteome</keyword>
<protein>
    <recommendedName>
        <fullName evidence="4">Cupredoxin</fullName>
    </recommendedName>
</protein>
<keyword evidence="1" id="KW-0732">Signal</keyword>
<gene>
    <name evidence="2" type="ORF">EJ04DRAFT_448804</name>
</gene>
<dbReference type="InterPro" id="IPR052953">
    <property type="entry name" value="Ser-rich/MCO-related"/>
</dbReference>
<organism evidence="2 3">
    <name type="scientific">Polyplosphaeria fusca</name>
    <dbReference type="NCBI Taxonomy" id="682080"/>
    <lineage>
        <taxon>Eukaryota</taxon>
        <taxon>Fungi</taxon>
        <taxon>Dikarya</taxon>
        <taxon>Ascomycota</taxon>
        <taxon>Pezizomycotina</taxon>
        <taxon>Dothideomycetes</taxon>
        <taxon>Pleosporomycetidae</taxon>
        <taxon>Pleosporales</taxon>
        <taxon>Tetraplosphaeriaceae</taxon>
        <taxon>Polyplosphaeria</taxon>
    </lineage>
</organism>
<reference evidence="2" key="1">
    <citation type="journal article" date="2020" name="Stud. Mycol.">
        <title>101 Dothideomycetes genomes: a test case for predicting lifestyles and emergence of pathogens.</title>
        <authorList>
            <person name="Haridas S."/>
            <person name="Albert R."/>
            <person name="Binder M."/>
            <person name="Bloem J."/>
            <person name="Labutti K."/>
            <person name="Salamov A."/>
            <person name="Andreopoulos B."/>
            <person name="Baker S."/>
            <person name="Barry K."/>
            <person name="Bills G."/>
            <person name="Bluhm B."/>
            <person name="Cannon C."/>
            <person name="Castanera R."/>
            <person name="Culley D."/>
            <person name="Daum C."/>
            <person name="Ezra D."/>
            <person name="Gonzalez J."/>
            <person name="Henrissat B."/>
            <person name="Kuo A."/>
            <person name="Liang C."/>
            <person name="Lipzen A."/>
            <person name="Lutzoni F."/>
            <person name="Magnuson J."/>
            <person name="Mondo S."/>
            <person name="Nolan M."/>
            <person name="Ohm R."/>
            <person name="Pangilinan J."/>
            <person name="Park H.-J."/>
            <person name="Ramirez L."/>
            <person name="Alfaro M."/>
            <person name="Sun H."/>
            <person name="Tritt A."/>
            <person name="Yoshinaga Y."/>
            <person name="Zwiers L.-H."/>
            <person name="Turgeon B."/>
            <person name="Goodwin S."/>
            <person name="Spatafora J."/>
            <person name="Crous P."/>
            <person name="Grigoriev I."/>
        </authorList>
    </citation>
    <scope>NUCLEOTIDE SEQUENCE</scope>
    <source>
        <strain evidence="2">CBS 125425</strain>
    </source>
</reference>
<dbReference type="OrthoDB" id="2331100at2759"/>
<evidence type="ECO:0008006" key="4">
    <source>
        <dbReference type="Google" id="ProtNLM"/>
    </source>
</evidence>
<evidence type="ECO:0000313" key="3">
    <source>
        <dbReference type="Proteomes" id="UP000799444"/>
    </source>
</evidence>